<dbReference type="AlphaFoldDB" id="A0A2L0EK86"/>
<accession>A0A2L0EK86</accession>
<evidence type="ECO:0000256" key="2">
    <source>
        <dbReference type="SAM" id="SignalP"/>
    </source>
</evidence>
<sequence>MRQVVCSLAIFSWIGAIAGCGNVAVDGRPSDAGSGGSGGGTDSAASSSSSSNGSSGGEEGCFLRQDTSTLTLTLETHEGKTLGCTGGFREGDGDVVLQGQVVEVGDTSVLIESCPPDHDCVPMRSKLSLSEPGLLLAVTEGALVELRMFAETPMGCGARLLLMNLPSWGGIDNPVDPSSALLLAAADGLDTTFPESPFLLYKELGCTTEFEGSRHEVYLFRFMEADLPDARGVFVPQGEERVWASSSSALGSLRIRNLRSYESGLPDDFWNWAYWIVPDLSR</sequence>
<dbReference type="RefSeq" id="WP_104977641.1">
    <property type="nucleotide sequence ID" value="NZ_CP012673.1"/>
</dbReference>
<evidence type="ECO:0000313" key="4">
    <source>
        <dbReference type="Proteomes" id="UP000238348"/>
    </source>
</evidence>
<feature type="signal peptide" evidence="2">
    <location>
        <begin position="1"/>
        <end position="18"/>
    </location>
</feature>
<organism evidence="3 4">
    <name type="scientific">Sorangium cellulosum</name>
    <name type="common">Polyangium cellulosum</name>
    <dbReference type="NCBI Taxonomy" id="56"/>
    <lineage>
        <taxon>Bacteria</taxon>
        <taxon>Pseudomonadati</taxon>
        <taxon>Myxococcota</taxon>
        <taxon>Polyangia</taxon>
        <taxon>Polyangiales</taxon>
        <taxon>Polyangiaceae</taxon>
        <taxon>Sorangium</taxon>
    </lineage>
</organism>
<proteinExistence type="predicted"/>
<protein>
    <recommendedName>
        <fullName evidence="5">Secreted protein</fullName>
    </recommendedName>
</protein>
<feature type="compositionally biased region" description="Low complexity" evidence="1">
    <location>
        <begin position="42"/>
        <end position="53"/>
    </location>
</feature>
<evidence type="ECO:0000313" key="3">
    <source>
        <dbReference type="EMBL" id="AUX39717.1"/>
    </source>
</evidence>
<feature type="region of interest" description="Disordered" evidence="1">
    <location>
        <begin position="30"/>
        <end position="60"/>
    </location>
</feature>
<feature type="chain" id="PRO_5014811061" description="Secreted protein" evidence="2">
    <location>
        <begin position="19"/>
        <end position="282"/>
    </location>
</feature>
<reference evidence="3 4" key="1">
    <citation type="submission" date="2015-09" db="EMBL/GenBank/DDBJ databases">
        <title>Sorangium comparison.</title>
        <authorList>
            <person name="Zaburannyi N."/>
            <person name="Bunk B."/>
            <person name="Overmann J."/>
            <person name="Mueller R."/>
        </authorList>
    </citation>
    <scope>NUCLEOTIDE SEQUENCE [LARGE SCALE GENOMIC DNA]</scope>
    <source>
        <strain evidence="3 4">So ce26</strain>
    </source>
</reference>
<keyword evidence="2" id="KW-0732">Signal</keyword>
<dbReference type="Proteomes" id="UP000238348">
    <property type="component" value="Chromosome"/>
</dbReference>
<evidence type="ECO:0000256" key="1">
    <source>
        <dbReference type="SAM" id="MobiDB-lite"/>
    </source>
</evidence>
<dbReference type="EMBL" id="CP012673">
    <property type="protein sequence ID" value="AUX39717.1"/>
    <property type="molecule type" value="Genomic_DNA"/>
</dbReference>
<name>A0A2L0EK86_SORCE</name>
<evidence type="ECO:0008006" key="5">
    <source>
        <dbReference type="Google" id="ProtNLM"/>
    </source>
</evidence>
<gene>
    <name evidence="3" type="ORF">SOCE26_011120</name>
</gene>
<dbReference type="OrthoDB" id="5536631at2"/>
<dbReference type="PROSITE" id="PS51257">
    <property type="entry name" value="PROKAR_LIPOPROTEIN"/>
    <property type="match status" value="1"/>
</dbReference>